<reference evidence="2" key="1">
    <citation type="submission" date="2016-10" db="EMBL/GenBank/DDBJ databases">
        <authorList>
            <person name="Varghese N."/>
            <person name="Submissions S."/>
        </authorList>
    </citation>
    <scope>NUCLEOTIDE SEQUENCE [LARGE SCALE GENOMIC DNA]</scope>
    <source>
        <strain evidence="2">DSM 24213</strain>
    </source>
</reference>
<dbReference type="AlphaFoldDB" id="A0A1I4NCZ8"/>
<keyword evidence="2" id="KW-1185">Reference proteome</keyword>
<dbReference type="STRING" id="1720063.SAMN05216217_101229"/>
<sequence length="156" mass="17628">MGISSRRFLLDQDDRLYQLPHSTYERMRQDPGSHPITRFASQRVRMADLLVELVDRQPIRVVRCAYGIFTFTADGCFDPSTFERQQWARAEQALAPLSAKLDGTSTVVDAKTRFVAQGGHWTPSQTLASRIRDAALEQGDYTRLVVSPSRSVPSVR</sequence>
<accession>A0A1I4NCZ8</accession>
<dbReference type="Proteomes" id="UP000243629">
    <property type="component" value="Unassembled WGS sequence"/>
</dbReference>
<evidence type="ECO:0000313" key="1">
    <source>
        <dbReference type="EMBL" id="SFM13394.1"/>
    </source>
</evidence>
<organism evidence="1 2">
    <name type="scientific">Halopseudomonas yangmingensis</name>
    <dbReference type="NCBI Taxonomy" id="1720063"/>
    <lineage>
        <taxon>Bacteria</taxon>
        <taxon>Pseudomonadati</taxon>
        <taxon>Pseudomonadota</taxon>
        <taxon>Gammaproteobacteria</taxon>
        <taxon>Pseudomonadales</taxon>
        <taxon>Pseudomonadaceae</taxon>
        <taxon>Halopseudomonas</taxon>
    </lineage>
</organism>
<gene>
    <name evidence="1" type="ORF">SAMN05216217_101229</name>
</gene>
<dbReference type="RefSeq" id="WP_218143533.1">
    <property type="nucleotide sequence ID" value="NZ_FOUI01000001.1"/>
</dbReference>
<proteinExistence type="predicted"/>
<evidence type="ECO:0000313" key="2">
    <source>
        <dbReference type="Proteomes" id="UP000243629"/>
    </source>
</evidence>
<protein>
    <submittedName>
        <fullName evidence="1">Uncharacterized protein</fullName>
    </submittedName>
</protein>
<dbReference type="EMBL" id="FOUI01000001">
    <property type="protein sequence ID" value="SFM13394.1"/>
    <property type="molecule type" value="Genomic_DNA"/>
</dbReference>
<name>A0A1I4NCZ8_9GAMM</name>